<reference evidence="2" key="1">
    <citation type="submission" date="2010-08" db="EMBL/GenBank/DDBJ databases">
        <authorList>
            <consortium name="Caenorhabditis japonica Sequencing Consortium"/>
            <person name="Wilson R.K."/>
        </authorList>
    </citation>
    <scope>NUCLEOTIDE SEQUENCE [LARGE SCALE GENOMIC DNA]</scope>
    <source>
        <strain evidence="2">DF5081</strain>
    </source>
</reference>
<dbReference type="AlphaFoldDB" id="A0A8R1IY74"/>
<sequence length="104" mass="11558">TATDFDNRPAVGSLLSRMLGIEHANLLKILVSSNLIKSMNLLRRFEETKATNLLEEVTKSVKARCIDLKSVELEQFHLIPVENGEENAYRLVSQAFVDGALSGE</sequence>
<dbReference type="Proteomes" id="UP000005237">
    <property type="component" value="Unassembled WGS sequence"/>
</dbReference>
<accession>A0A8R1IY74</accession>
<protein>
    <submittedName>
        <fullName evidence="1">Uncharacterized protein</fullName>
    </submittedName>
</protein>
<keyword evidence="2" id="KW-1185">Reference proteome</keyword>
<reference evidence="1" key="2">
    <citation type="submission" date="2022-06" db="UniProtKB">
        <authorList>
            <consortium name="EnsemblMetazoa"/>
        </authorList>
    </citation>
    <scope>IDENTIFICATION</scope>
    <source>
        <strain evidence="1">DF5081</strain>
    </source>
</reference>
<evidence type="ECO:0000313" key="1">
    <source>
        <dbReference type="EnsemblMetazoa" id="CJA40749a.1"/>
    </source>
</evidence>
<evidence type="ECO:0000313" key="2">
    <source>
        <dbReference type="Proteomes" id="UP000005237"/>
    </source>
</evidence>
<name>A0A8R1IY74_CAEJA</name>
<proteinExistence type="predicted"/>
<organism evidence="1 2">
    <name type="scientific">Caenorhabditis japonica</name>
    <dbReference type="NCBI Taxonomy" id="281687"/>
    <lineage>
        <taxon>Eukaryota</taxon>
        <taxon>Metazoa</taxon>
        <taxon>Ecdysozoa</taxon>
        <taxon>Nematoda</taxon>
        <taxon>Chromadorea</taxon>
        <taxon>Rhabditida</taxon>
        <taxon>Rhabditina</taxon>
        <taxon>Rhabditomorpha</taxon>
        <taxon>Rhabditoidea</taxon>
        <taxon>Rhabditidae</taxon>
        <taxon>Peloderinae</taxon>
        <taxon>Caenorhabditis</taxon>
    </lineage>
</organism>
<dbReference type="EnsemblMetazoa" id="CJA40749a.1">
    <property type="protein sequence ID" value="CJA40749a.1"/>
    <property type="gene ID" value="WBGene00216597"/>
</dbReference>